<reference evidence="1" key="2">
    <citation type="submission" date="2023-05" db="EMBL/GenBank/DDBJ databases">
        <authorList>
            <person name="Schelkunov M.I."/>
        </authorList>
    </citation>
    <scope>NUCLEOTIDE SEQUENCE</scope>
    <source>
        <strain evidence="1">Hsosn_3</strain>
        <tissue evidence="1">Leaf</tissue>
    </source>
</reference>
<accession>A0AAD8LZC9</accession>
<evidence type="ECO:0000313" key="2">
    <source>
        <dbReference type="Proteomes" id="UP001237642"/>
    </source>
</evidence>
<evidence type="ECO:0000313" key="1">
    <source>
        <dbReference type="EMBL" id="KAK1354033.1"/>
    </source>
</evidence>
<organism evidence="1 2">
    <name type="scientific">Heracleum sosnowskyi</name>
    <dbReference type="NCBI Taxonomy" id="360622"/>
    <lineage>
        <taxon>Eukaryota</taxon>
        <taxon>Viridiplantae</taxon>
        <taxon>Streptophyta</taxon>
        <taxon>Embryophyta</taxon>
        <taxon>Tracheophyta</taxon>
        <taxon>Spermatophyta</taxon>
        <taxon>Magnoliopsida</taxon>
        <taxon>eudicotyledons</taxon>
        <taxon>Gunneridae</taxon>
        <taxon>Pentapetalae</taxon>
        <taxon>asterids</taxon>
        <taxon>campanulids</taxon>
        <taxon>Apiales</taxon>
        <taxon>Apiaceae</taxon>
        <taxon>Apioideae</taxon>
        <taxon>apioid superclade</taxon>
        <taxon>Tordylieae</taxon>
        <taxon>Tordyliinae</taxon>
        <taxon>Heracleum</taxon>
    </lineage>
</organism>
<name>A0AAD8LZC9_9APIA</name>
<comment type="caution">
    <text evidence="1">The sequence shown here is derived from an EMBL/GenBank/DDBJ whole genome shotgun (WGS) entry which is preliminary data.</text>
</comment>
<dbReference type="Proteomes" id="UP001237642">
    <property type="component" value="Unassembled WGS sequence"/>
</dbReference>
<dbReference type="EMBL" id="JAUIZM010000011">
    <property type="protein sequence ID" value="KAK1354033.1"/>
    <property type="molecule type" value="Genomic_DNA"/>
</dbReference>
<keyword evidence="2" id="KW-1185">Reference proteome</keyword>
<gene>
    <name evidence="1" type="ORF">POM88_047289</name>
</gene>
<protein>
    <submittedName>
        <fullName evidence="1">Uncharacterized protein</fullName>
    </submittedName>
</protein>
<reference evidence="1" key="1">
    <citation type="submission" date="2023-02" db="EMBL/GenBank/DDBJ databases">
        <title>Genome of toxic invasive species Heracleum sosnowskyi carries increased number of genes despite the absence of recent whole-genome duplications.</title>
        <authorList>
            <person name="Schelkunov M."/>
            <person name="Shtratnikova V."/>
            <person name="Makarenko M."/>
            <person name="Klepikova A."/>
            <person name="Omelchenko D."/>
            <person name="Novikova G."/>
            <person name="Obukhova E."/>
            <person name="Bogdanov V."/>
            <person name="Penin A."/>
            <person name="Logacheva M."/>
        </authorList>
    </citation>
    <scope>NUCLEOTIDE SEQUENCE</scope>
    <source>
        <strain evidence="1">Hsosn_3</strain>
        <tissue evidence="1">Leaf</tissue>
    </source>
</reference>
<proteinExistence type="predicted"/>
<sequence length="197" mass="22623">MMRGVVKLMMGRILLCSRASRSIRMYNNNATNNSSHTWYDYYKINYNHDQYAATRDYYNSKALASKSYTPAIKSPYDSTDAEDYGEGGETDGVLDSVECDRIITKGDVVNLHDLLFTDYRDYLIRYNDDRLVKAAQLEGKKHSIKALLGSPKRDYLISNKGDKVFIDDLEGKVHSFQKKGWEQGSIFSACWKENHTL</sequence>
<dbReference type="AlphaFoldDB" id="A0AAD8LZC9"/>